<protein>
    <recommendedName>
        <fullName evidence="3">Extracellular solute-binding protein</fullName>
    </recommendedName>
</protein>
<dbReference type="GO" id="GO:0003824">
    <property type="term" value="F:catalytic activity"/>
    <property type="evidence" value="ECO:0007669"/>
    <property type="project" value="InterPro"/>
</dbReference>
<proteinExistence type="predicted"/>
<dbReference type="AlphaFoldDB" id="A0A6C2URY0"/>
<keyword evidence="2" id="KW-1185">Reference proteome</keyword>
<evidence type="ECO:0000313" key="2">
    <source>
        <dbReference type="Proteomes" id="UP000346198"/>
    </source>
</evidence>
<gene>
    <name evidence="1" type="ORF">SCARR_04095</name>
</gene>
<dbReference type="InterPro" id="IPR044855">
    <property type="entry name" value="CoA-Trfase_III_dom3_sf"/>
</dbReference>
<sequence length="161" mass="18423">MAESIKLRGMTWDHSRGFTPMVATAQRFHELHPEIDISWSKRSLQEFADRPLGELAEQFDFLVIDHPWTGFAAVKQILAGHLKTKPTDDWLAVLEPADIWCAKLHDWSGLRTTEAYQVHQSDGCAYRTTRCPIRIDGERIYNPKGSPVLGEHTKNILNELE</sequence>
<dbReference type="EMBL" id="CAAHFH010000002">
    <property type="protein sequence ID" value="VGO22014.1"/>
    <property type="molecule type" value="Genomic_DNA"/>
</dbReference>
<reference evidence="1 2" key="1">
    <citation type="submission" date="2019-04" db="EMBL/GenBank/DDBJ databases">
        <authorList>
            <person name="Van Vliet M D."/>
        </authorList>
    </citation>
    <scope>NUCLEOTIDE SEQUENCE [LARGE SCALE GENOMIC DNA]</scope>
    <source>
        <strain evidence="1 2">F21</strain>
    </source>
</reference>
<dbReference type="Gene3D" id="3.40.50.10540">
    <property type="entry name" value="Crotonobetainyl-coa:carnitine coa-transferase, domain 1"/>
    <property type="match status" value="1"/>
</dbReference>
<dbReference type="SUPFAM" id="SSF89796">
    <property type="entry name" value="CoA-transferase family III (CaiB/BaiF)"/>
    <property type="match status" value="1"/>
</dbReference>
<dbReference type="RefSeq" id="WP_136063434.1">
    <property type="nucleotide sequence ID" value="NZ_CAAHFH010000002.1"/>
</dbReference>
<dbReference type="Proteomes" id="UP000346198">
    <property type="component" value="Unassembled WGS sequence"/>
</dbReference>
<organism evidence="1 2">
    <name type="scientific">Pontiella sulfatireligans</name>
    <dbReference type="NCBI Taxonomy" id="2750658"/>
    <lineage>
        <taxon>Bacteria</taxon>
        <taxon>Pseudomonadati</taxon>
        <taxon>Kiritimatiellota</taxon>
        <taxon>Kiritimatiellia</taxon>
        <taxon>Kiritimatiellales</taxon>
        <taxon>Pontiellaceae</taxon>
        <taxon>Pontiella</taxon>
    </lineage>
</organism>
<dbReference type="Gene3D" id="3.30.1540.10">
    <property type="entry name" value="formyl-coa transferase, domain 3"/>
    <property type="match status" value="1"/>
</dbReference>
<accession>A0A6C2URY0</accession>
<dbReference type="InterPro" id="IPR003673">
    <property type="entry name" value="CoA-Trfase_fam_III"/>
</dbReference>
<dbReference type="Pfam" id="PF02515">
    <property type="entry name" value="CoA_transf_3"/>
    <property type="match status" value="1"/>
</dbReference>
<evidence type="ECO:0008006" key="3">
    <source>
        <dbReference type="Google" id="ProtNLM"/>
    </source>
</evidence>
<name>A0A6C2URY0_9BACT</name>
<dbReference type="InterPro" id="IPR023606">
    <property type="entry name" value="CoA-Trfase_III_dom_1_sf"/>
</dbReference>
<evidence type="ECO:0000313" key="1">
    <source>
        <dbReference type="EMBL" id="VGO22014.1"/>
    </source>
</evidence>